<comment type="caution">
    <text evidence="3">The sequence shown here is derived from an EMBL/GenBank/DDBJ whole genome shotgun (WGS) entry which is preliminary data.</text>
</comment>
<keyword evidence="2" id="KW-0732">Signal</keyword>
<evidence type="ECO:0000313" key="3">
    <source>
        <dbReference type="EMBL" id="PAY23547.1"/>
    </source>
</evidence>
<dbReference type="GO" id="GO:0016853">
    <property type="term" value="F:isomerase activity"/>
    <property type="evidence" value="ECO:0007669"/>
    <property type="project" value="UniProtKB-KW"/>
</dbReference>
<dbReference type="PANTHER" id="PTHR47245">
    <property type="entry name" value="PEPTIDYLPROLYL ISOMERASE"/>
    <property type="match status" value="1"/>
</dbReference>
<sequence>MLKNTRRLVAVAAGAVLVTAGCGAPGDGDDAAQGEPTAATEQADPQSDPAQDGAGPNLDDIPDPVAEVNGTEISKDEFVTVFEGQYQQMAMQAQMTGQPVDEDQLRSQTLEGLVGSELLRQEALERGLEVSDAEVDTALAGFAEANQASEDEFFAAMGEQGMDRDDVMEQIEKQLLVEKLIVDEYGEFSATDEEIEAAYQQLAQQQAMSGGQAGGGLPPLEQVRDEVEEQLVAEQQAQAMQTLSEELREGADVTEHL</sequence>
<proteinExistence type="predicted"/>
<dbReference type="RefSeq" id="WP_017838368.1">
    <property type="nucleotide sequence ID" value="NZ_NTGA01000014.1"/>
</dbReference>
<keyword evidence="4" id="KW-1185">Reference proteome</keyword>
<feature type="signal peptide" evidence="2">
    <location>
        <begin position="1"/>
        <end position="23"/>
    </location>
</feature>
<dbReference type="SUPFAM" id="SSF109998">
    <property type="entry name" value="Triger factor/SurA peptide-binding domain-like"/>
    <property type="match status" value="1"/>
</dbReference>
<dbReference type="PANTHER" id="PTHR47245:SF2">
    <property type="entry name" value="PEPTIDYL-PROLYL CIS-TRANS ISOMERASE HP_0175-RELATED"/>
    <property type="match status" value="1"/>
</dbReference>
<feature type="region of interest" description="Disordered" evidence="1">
    <location>
        <begin position="25"/>
        <end position="63"/>
    </location>
</feature>
<dbReference type="EMBL" id="NTGA01000014">
    <property type="protein sequence ID" value="PAY23547.1"/>
    <property type="molecule type" value="Genomic_DNA"/>
</dbReference>
<reference evidence="4" key="1">
    <citation type="submission" date="2017-09" db="EMBL/GenBank/DDBJ databases">
        <authorList>
            <person name="Zhang Y."/>
            <person name="Huang X."/>
            <person name="Liu J."/>
            <person name="Lu L."/>
            <person name="Peng K."/>
        </authorList>
    </citation>
    <scope>NUCLEOTIDE SEQUENCE [LARGE SCALE GENOMIC DNA]</scope>
    <source>
        <strain evidence="4">S-XJ-1</strain>
    </source>
</reference>
<evidence type="ECO:0000313" key="4">
    <source>
        <dbReference type="Proteomes" id="UP000218810"/>
    </source>
</evidence>
<accession>A0A2A2WQT1</accession>
<keyword evidence="3" id="KW-0413">Isomerase</keyword>
<feature type="compositionally biased region" description="Polar residues" evidence="1">
    <location>
        <begin position="39"/>
        <end position="49"/>
    </location>
</feature>
<dbReference type="Proteomes" id="UP000218810">
    <property type="component" value="Unassembled WGS sequence"/>
</dbReference>
<name>A0A2A2WQT1_9ACTN</name>
<dbReference type="AlphaFoldDB" id="A0A2A2WQT1"/>
<organism evidence="3 4">
    <name type="scientific">Dietzia natronolimnaea</name>
    <dbReference type="NCBI Taxonomy" id="161920"/>
    <lineage>
        <taxon>Bacteria</taxon>
        <taxon>Bacillati</taxon>
        <taxon>Actinomycetota</taxon>
        <taxon>Actinomycetes</taxon>
        <taxon>Mycobacteriales</taxon>
        <taxon>Dietziaceae</taxon>
        <taxon>Dietzia</taxon>
    </lineage>
</organism>
<dbReference type="Gene3D" id="1.10.4030.10">
    <property type="entry name" value="Porin chaperone SurA, peptide-binding domain"/>
    <property type="match status" value="1"/>
</dbReference>
<evidence type="ECO:0000256" key="2">
    <source>
        <dbReference type="SAM" id="SignalP"/>
    </source>
</evidence>
<gene>
    <name evidence="3" type="ORF">CEY15_08190</name>
</gene>
<dbReference type="InterPro" id="IPR027304">
    <property type="entry name" value="Trigger_fact/SurA_dom_sf"/>
</dbReference>
<protein>
    <submittedName>
        <fullName evidence="3">Peptidylprolyl isomerase</fullName>
    </submittedName>
</protein>
<dbReference type="PROSITE" id="PS51257">
    <property type="entry name" value="PROKAR_LIPOPROTEIN"/>
    <property type="match status" value="1"/>
</dbReference>
<evidence type="ECO:0000256" key="1">
    <source>
        <dbReference type="SAM" id="MobiDB-lite"/>
    </source>
</evidence>
<feature type="chain" id="PRO_5039509966" evidence="2">
    <location>
        <begin position="24"/>
        <end position="257"/>
    </location>
</feature>
<dbReference type="InterPro" id="IPR050245">
    <property type="entry name" value="PrsA_foldase"/>
</dbReference>
<dbReference type="Pfam" id="PF13624">
    <property type="entry name" value="SurA_N_3"/>
    <property type="match status" value="1"/>
</dbReference>